<reference evidence="4" key="1">
    <citation type="submission" date="2022-03" db="EMBL/GenBank/DDBJ databases">
        <title>Brevibacterium spongiae sp. nov., isolated from marine sponge.</title>
        <authorList>
            <person name="Li Z."/>
            <person name="Zhang M."/>
        </authorList>
    </citation>
    <scope>NUCLEOTIDE SEQUENCE</scope>
    <source>
        <strain evidence="4">WHS-Z9</strain>
    </source>
</reference>
<accession>A0ABY5SL32</accession>
<protein>
    <submittedName>
        <fullName evidence="4">Dihydrodipicolinate synthase family protein</fullName>
    </submittedName>
</protein>
<dbReference type="RefSeq" id="WP_265417663.1">
    <property type="nucleotide sequence ID" value="NZ_CP093443.1"/>
</dbReference>
<keyword evidence="2 3" id="KW-0456">Lyase</keyword>
<evidence type="ECO:0000256" key="2">
    <source>
        <dbReference type="ARBA" id="ARBA00023239"/>
    </source>
</evidence>
<dbReference type="Proteomes" id="UP001064879">
    <property type="component" value="Chromosome"/>
</dbReference>
<dbReference type="PANTHER" id="PTHR12128">
    <property type="entry name" value="DIHYDRODIPICOLINATE SYNTHASE"/>
    <property type="match status" value="1"/>
</dbReference>
<dbReference type="CDD" id="cd00408">
    <property type="entry name" value="DHDPS-like"/>
    <property type="match status" value="1"/>
</dbReference>
<organism evidence="4 5">
    <name type="scientific">Brevibacterium spongiae</name>
    <dbReference type="NCBI Taxonomy" id="2909672"/>
    <lineage>
        <taxon>Bacteria</taxon>
        <taxon>Bacillati</taxon>
        <taxon>Actinomycetota</taxon>
        <taxon>Actinomycetes</taxon>
        <taxon>Micrococcales</taxon>
        <taxon>Brevibacteriaceae</taxon>
        <taxon>Brevibacterium</taxon>
    </lineage>
</organism>
<dbReference type="PANTHER" id="PTHR12128:SF66">
    <property type="entry name" value="4-HYDROXY-2-OXOGLUTARATE ALDOLASE, MITOCHONDRIAL"/>
    <property type="match status" value="1"/>
</dbReference>
<dbReference type="PIRSF" id="PIRSF001365">
    <property type="entry name" value="DHDPS"/>
    <property type="match status" value="1"/>
</dbReference>
<comment type="similarity">
    <text evidence="1 3">Belongs to the DapA family.</text>
</comment>
<dbReference type="SMART" id="SM01130">
    <property type="entry name" value="DHDPS"/>
    <property type="match status" value="1"/>
</dbReference>
<name>A0ABY5SL32_9MICO</name>
<keyword evidence="5" id="KW-1185">Reference proteome</keyword>
<dbReference type="EMBL" id="CP093443">
    <property type="protein sequence ID" value="UVI34990.1"/>
    <property type="molecule type" value="Genomic_DNA"/>
</dbReference>
<evidence type="ECO:0000256" key="3">
    <source>
        <dbReference type="PIRNR" id="PIRNR001365"/>
    </source>
</evidence>
<dbReference type="SUPFAM" id="SSF51569">
    <property type="entry name" value="Aldolase"/>
    <property type="match status" value="1"/>
</dbReference>
<dbReference type="Pfam" id="PF00701">
    <property type="entry name" value="DHDPS"/>
    <property type="match status" value="1"/>
</dbReference>
<evidence type="ECO:0000313" key="4">
    <source>
        <dbReference type="EMBL" id="UVI34990.1"/>
    </source>
</evidence>
<dbReference type="Gene3D" id="3.20.20.70">
    <property type="entry name" value="Aldolase class I"/>
    <property type="match status" value="1"/>
</dbReference>
<proteinExistence type="inferred from homology"/>
<sequence length="307" mass="32101">MTSTPAYDPSLLTGLSAFPLTPLTGETLDEDSYTGLIERLVLAGVDSITALGSTGSYAYLDTEERARVAQLTVDSALDIPVLVGVGALRARDVLTNVRSAEDAGAQGLLLAPVSYQPLTEDEVFELFRTVADSTDLPIVVYDNPGTTHFTFTTELYARLAALDGVASIKIPGFPLSPAGWDERIGEIRAAVGNEVTIGISGDAHGAEGLIAGCDAWYTAVGGTVPEPLLEITRAAELGNADQARELSAGLQPLWDLFAEFGGSLRVSAAIAEHLGLVGADSLPLPVRDLDASAKRKVAEVADHLDLG</sequence>
<dbReference type="InterPro" id="IPR002220">
    <property type="entry name" value="DapA-like"/>
</dbReference>
<evidence type="ECO:0000313" key="5">
    <source>
        <dbReference type="Proteomes" id="UP001064879"/>
    </source>
</evidence>
<dbReference type="InterPro" id="IPR013785">
    <property type="entry name" value="Aldolase_TIM"/>
</dbReference>
<dbReference type="PRINTS" id="PR00146">
    <property type="entry name" value="DHPICSNTHASE"/>
</dbReference>
<gene>
    <name evidence="4" type="ORF">L1F31_12775</name>
</gene>
<evidence type="ECO:0000256" key="1">
    <source>
        <dbReference type="ARBA" id="ARBA00007592"/>
    </source>
</evidence>